<dbReference type="GO" id="GO:0005634">
    <property type="term" value="C:nucleus"/>
    <property type="evidence" value="ECO:0007669"/>
    <property type="project" value="TreeGrafter"/>
</dbReference>
<dbReference type="InterPro" id="IPR048256">
    <property type="entry name" value="Tektin-like"/>
</dbReference>
<evidence type="ECO:0000313" key="6">
    <source>
        <dbReference type="Ensembl" id="ENSSPUP00000006472.1"/>
    </source>
</evidence>
<dbReference type="PRINTS" id="PR00511">
    <property type="entry name" value="TEKTIN"/>
</dbReference>
<dbReference type="GeneTree" id="ENSGT00950000182894"/>
<organism evidence="6 7">
    <name type="scientific">Sphenodon punctatus</name>
    <name type="common">Tuatara</name>
    <name type="synonym">Hatteria punctata</name>
    <dbReference type="NCBI Taxonomy" id="8508"/>
    <lineage>
        <taxon>Eukaryota</taxon>
        <taxon>Metazoa</taxon>
        <taxon>Chordata</taxon>
        <taxon>Craniata</taxon>
        <taxon>Vertebrata</taxon>
        <taxon>Euteleostomi</taxon>
        <taxon>Lepidosauria</taxon>
        <taxon>Sphenodontia</taxon>
        <taxon>Sphenodontidae</taxon>
        <taxon>Sphenodon</taxon>
    </lineage>
</organism>
<dbReference type="AlphaFoldDB" id="A0A8D0GKA2"/>
<dbReference type="PANTHER" id="PTHR19960:SF12">
    <property type="entry name" value="TEKTIN-4"/>
    <property type="match status" value="1"/>
</dbReference>
<dbReference type="Pfam" id="PF03148">
    <property type="entry name" value="Tektin"/>
    <property type="match status" value="1"/>
</dbReference>
<evidence type="ECO:0000256" key="2">
    <source>
        <dbReference type="ARBA" id="ARBA00022490"/>
    </source>
</evidence>
<dbReference type="OMA" id="MAHRTCY"/>
<evidence type="ECO:0000313" key="7">
    <source>
        <dbReference type="Proteomes" id="UP000694392"/>
    </source>
</evidence>
<keyword evidence="4" id="KW-0282">Flagellum</keyword>
<dbReference type="Proteomes" id="UP000694392">
    <property type="component" value="Unplaced"/>
</dbReference>
<keyword evidence="3 5" id="KW-0175">Coiled coil</keyword>
<keyword evidence="4" id="KW-0966">Cell projection</keyword>
<dbReference type="GO" id="GO:0015630">
    <property type="term" value="C:microtubule cytoskeleton"/>
    <property type="evidence" value="ECO:0007669"/>
    <property type="project" value="UniProtKB-UniRule"/>
</dbReference>
<dbReference type="GO" id="GO:0060271">
    <property type="term" value="P:cilium assembly"/>
    <property type="evidence" value="ECO:0007669"/>
    <property type="project" value="UniProtKB-UniRule"/>
</dbReference>
<dbReference type="GO" id="GO:0005930">
    <property type="term" value="C:axoneme"/>
    <property type="evidence" value="ECO:0007669"/>
    <property type="project" value="UniProtKB-SubCell"/>
</dbReference>
<evidence type="ECO:0000256" key="4">
    <source>
        <dbReference type="RuleBase" id="RU367040"/>
    </source>
</evidence>
<evidence type="ECO:0000256" key="3">
    <source>
        <dbReference type="ARBA" id="ARBA00023054"/>
    </source>
</evidence>
<dbReference type="GO" id="GO:0060294">
    <property type="term" value="P:cilium movement involved in cell motility"/>
    <property type="evidence" value="ECO:0007669"/>
    <property type="project" value="UniProtKB-UniRule"/>
</dbReference>
<feature type="coiled-coil region" evidence="5">
    <location>
        <begin position="39"/>
        <end position="80"/>
    </location>
</feature>
<dbReference type="InterPro" id="IPR000435">
    <property type="entry name" value="Tektins"/>
</dbReference>
<keyword evidence="7" id="KW-1185">Reference proteome</keyword>
<comment type="subcellular location">
    <subcellularLocation>
        <location evidence="4">Cytoplasm</location>
        <location evidence="4">Cytoskeleton</location>
        <location evidence="4">Cilium axoneme</location>
    </subcellularLocation>
</comment>
<protein>
    <recommendedName>
        <fullName evidence="4">Tektin</fullName>
    </recommendedName>
</protein>
<keyword evidence="2" id="KW-0963">Cytoplasm</keyword>
<comment type="similarity">
    <text evidence="1 4">Belongs to the tektin family.</text>
</comment>
<dbReference type="PANTHER" id="PTHR19960">
    <property type="entry name" value="TEKTIN"/>
    <property type="match status" value="1"/>
</dbReference>
<accession>A0A8D0GKA2</accession>
<reference evidence="6" key="2">
    <citation type="submission" date="2025-09" db="UniProtKB">
        <authorList>
            <consortium name="Ensembl"/>
        </authorList>
    </citation>
    <scope>IDENTIFICATION</scope>
</reference>
<proteinExistence type="inferred from homology"/>
<dbReference type="GO" id="GO:0036126">
    <property type="term" value="C:sperm flagellum"/>
    <property type="evidence" value="ECO:0007669"/>
    <property type="project" value="TreeGrafter"/>
</dbReference>
<evidence type="ECO:0000256" key="5">
    <source>
        <dbReference type="SAM" id="Coils"/>
    </source>
</evidence>
<reference evidence="6" key="1">
    <citation type="submission" date="2025-08" db="UniProtKB">
        <authorList>
            <consortium name="Ensembl"/>
        </authorList>
    </citation>
    <scope>IDENTIFICATION</scope>
</reference>
<keyword evidence="4" id="KW-0969">Cilium</keyword>
<sequence length="105" mass="12068">PPALGSNWYLLVPNGLPNFAFPTNLLDFIYLPSRLISEVEELTESIESLKKKLLEAEQSLRNLEDTRMSLEKEIAVKTNSIFIDRQKCMAHRTRYPTVLKLAGYQ</sequence>
<evidence type="ECO:0000256" key="1">
    <source>
        <dbReference type="ARBA" id="ARBA00007209"/>
    </source>
</evidence>
<name>A0A8D0GKA2_SPHPU</name>
<dbReference type="Ensembl" id="ENSSPUT00000006889.1">
    <property type="protein sequence ID" value="ENSSPUP00000006472.1"/>
    <property type="gene ID" value="ENSSPUG00000005001.1"/>
</dbReference>